<dbReference type="Proteomes" id="UP001497535">
    <property type="component" value="Unassembled WGS sequence"/>
</dbReference>
<comment type="caution">
    <text evidence="1">The sequence shown here is derived from an EMBL/GenBank/DDBJ whole genome shotgun (WGS) entry which is preliminary data.</text>
</comment>
<gene>
    <name evidence="1" type="ORF">MENTE1834_LOCUS21602</name>
</gene>
<protein>
    <submittedName>
        <fullName evidence="1">Uncharacterized protein</fullName>
    </submittedName>
</protein>
<accession>A0ACB0Z7F3</accession>
<keyword evidence="2" id="KW-1185">Reference proteome</keyword>
<organism evidence="1 2">
    <name type="scientific">Meloidogyne enterolobii</name>
    <name type="common">Root-knot nematode worm</name>
    <name type="synonym">Meloidogyne mayaguensis</name>
    <dbReference type="NCBI Taxonomy" id="390850"/>
    <lineage>
        <taxon>Eukaryota</taxon>
        <taxon>Metazoa</taxon>
        <taxon>Ecdysozoa</taxon>
        <taxon>Nematoda</taxon>
        <taxon>Chromadorea</taxon>
        <taxon>Rhabditida</taxon>
        <taxon>Tylenchina</taxon>
        <taxon>Tylenchomorpha</taxon>
        <taxon>Tylenchoidea</taxon>
        <taxon>Meloidogynidae</taxon>
        <taxon>Meloidogyninae</taxon>
        <taxon>Meloidogyne</taxon>
    </lineage>
</organism>
<proteinExistence type="predicted"/>
<name>A0ACB0Z7F3_MELEN</name>
<evidence type="ECO:0000313" key="1">
    <source>
        <dbReference type="EMBL" id="CAK5074833.1"/>
    </source>
</evidence>
<evidence type="ECO:0000313" key="2">
    <source>
        <dbReference type="Proteomes" id="UP001497535"/>
    </source>
</evidence>
<dbReference type="EMBL" id="CAVMJV010000027">
    <property type="protein sequence ID" value="CAK5074833.1"/>
    <property type="molecule type" value="Genomic_DNA"/>
</dbReference>
<reference evidence="1" key="1">
    <citation type="submission" date="2023-11" db="EMBL/GenBank/DDBJ databases">
        <authorList>
            <person name="Poullet M."/>
        </authorList>
    </citation>
    <scope>NUCLEOTIDE SEQUENCE</scope>
    <source>
        <strain evidence="1">E1834</strain>
    </source>
</reference>
<sequence>MFIPVGEVEPGLSPYNTLNDNGMTFELEITAANKFTMEYVEKYEFNPKGDVCKIVKPEVWTITNTDFRDKRLFVFSLLSRNATFVFDGITTENPPYCELFVQFVRIEQNLK</sequence>